<dbReference type="PROSITE" id="PS00678">
    <property type="entry name" value="WD_REPEATS_1"/>
    <property type="match status" value="1"/>
</dbReference>
<dbReference type="OrthoDB" id="288598at2759"/>
<reference evidence="5 6" key="1">
    <citation type="journal article" date="2015" name="Sci. Rep.">
        <title>Genome of the facultative scuticociliatosis pathogen Pseudocohnilembus persalinus provides insight into its virulence through horizontal gene transfer.</title>
        <authorList>
            <person name="Xiong J."/>
            <person name="Wang G."/>
            <person name="Cheng J."/>
            <person name="Tian M."/>
            <person name="Pan X."/>
            <person name="Warren A."/>
            <person name="Jiang C."/>
            <person name="Yuan D."/>
            <person name="Miao W."/>
        </authorList>
    </citation>
    <scope>NUCLEOTIDE SEQUENCE [LARGE SCALE GENOMIC DNA]</scope>
    <source>
        <strain evidence="5">36N120E</strain>
    </source>
</reference>
<dbReference type="Gene3D" id="2.130.10.10">
    <property type="entry name" value="YVTN repeat-like/Quinoprotein amine dehydrogenase"/>
    <property type="match status" value="1"/>
</dbReference>
<evidence type="ECO:0000256" key="2">
    <source>
        <dbReference type="ARBA" id="ARBA00022737"/>
    </source>
</evidence>
<gene>
    <name evidence="5" type="ORF">PPERSA_00948</name>
</gene>
<dbReference type="InterPro" id="IPR036322">
    <property type="entry name" value="WD40_repeat_dom_sf"/>
</dbReference>
<dbReference type="AlphaFoldDB" id="A0A0V0R8Z2"/>
<dbReference type="InterPro" id="IPR019775">
    <property type="entry name" value="WD40_repeat_CS"/>
</dbReference>
<dbReference type="SUPFAM" id="SSF50978">
    <property type="entry name" value="WD40 repeat-like"/>
    <property type="match status" value="1"/>
</dbReference>
<feature type="compositionally biased region" description="Polar residues" evidence="4">
    <location>
        <begin position="384"/>
        <end position="417"/>
    </location>
</feature>
<sequence>MNVYDSKNLPQNEDAIPIQSILKYNIDKKDSSQQKIKLKTQFDNYDFDNYGLFVGFEGNVILQFNEKGQLIEQFNFEKMYEPCITSYIQFYYEQSGLLFYAMGFGKNFSLLIIDQQKYQNDNNKQKNIQDYSYEFSFPEIQGNNIRAIAFKVSKFDKNKIYLCLGGFHRRISFFLIEILNDNLDMQQDNKEHYLLNKVSLTYLGQAKHKFPIIKMKFSQNDFLLTICHNHETVQIYDFTYFENIIKGNQGNDDKWVKVKDTNDLGFLKNLEDNVIQDQLEFCNVRGHRGFINDAEFSLIDPNILVTSSDDQTVKFWDIYKINNKKVANKPKSNKNENRKKQQTKDNKRSHKEIQNKYENYEDLIQKKVKNLKNQVQEQQKLNKFNSSSKQQDQNRNQKQVNLFNKEQKQEQSQLDQTIESELEEGEIDE</sequence>
<dbReference type="Proteomes" id="UP000054937">
    <property type="component" value="Unassembled WGS sequence"/>
</dbReference>
<dbReference type="InterPro" id="IPR015943">
    <property type="entry name" value="WD40/YVTN_repeat-like_dom_sf"/>
</dbReference>
<feature type="compositionally biased region" description="Basic and acidic residues" evidence="4">
    <location>
        <begin position="333"/>
        <end position="354"/>
    </location>
</feature>
<evidence type="ECO:0000313" key="5">
    <source>
        <dbReference type="EMBL" id="KRX10778.1"/>
    </source>
</evidence>
<organism evidence="5 6">
    <name type="scientific">Pseudocohnilembus persalinus</name>
    <name type="common">Ciliate</name>
    <dbReference type="NCBI Taxonomy" id="266149"/>
    <lineage>
        <taxon>Eukaryota</taxon>
        <taxon>Sar</taxon>
        <taxon>Alveolata</taxon>
        <taxon>Ciliophora</taxon>
        <taxon>Intramacronucleata</taxon>
        <taxon>Oligohymenophorea</taxon>
        <taxon>Scuticociliatia</taxon>
        <taxon>Philasterida</taxon>
        <taxon>Pseudocohnilembidae</taxon>
        <taxon>Pseudocohnilembus</taxon>
    </lineage>
</organism>
<accession>A0A0V0R8Z2</accession>
<dbReference type="SMART" id="SM00320">
    <property type="entry name" value="WD40"/>
    <property type="match status" value="2"/>
</dbReference>
<protein>
    <submittedName>
        <fullName evidence="5">WD40-repeat-containing domain</fullName>
    </submittedName>
</protein>
<dbReference type="PROSITE" id="PS50082">
    <property type="entry name" value="WD_REPEATS_2"/>
    <property type="match status" value="1"/>
</dbReference>
<feature type="repeat" description="WD" evidence="3">
    <location>
        <begin position="284"/>
        <end position="318"/>
    </location>
</feature>
<dbReference type="PROSITE" id="PS50294">
    <property type="entry name" value="WD_REPEATS_REGION"/>
    <property type="match status" value="1"/>
</dbReference>
<dbReference type="InParanoid" id="A0A0V0R8Z2"/>
<feature type="region of interest" description="Disordered" evidence="4">
    <location>
        <begin position="376"/>
        <end position="429"/>
    </location>
</feature>
<keyword evidence="6" id="KW-1185">Reference proteome</keyword>
<evidence type="ECO:0000256" key="3">
    <source>
        <dbReference type="PROSITE-ProRule" id="PRU00221"/>
    </source>
</evidence>
<dbReference type="EMBL" id="LDAU01000019">
    <property type="protein sequence ID" value="KRX10778.1"/>
    <property type="molecule type" value="Genomic_DNA"/>
</dbReference>
<dbReference type="InterPro" id="IPR001680">
    <property type="entry name" value="WD40_rpt"/>
</dbReference>
<keyword evidence="1 3" id="KW-0853">WD repeat</keyword>
<keyword evidence="2" id="KW-0677">Repeat</keyword>
<name>A0A0V0R8Z2_PSEPJ</name>
<evidence type="ECO:0000313" key="6">
    <source>
        <dbReference type="Proteomes" id="UP000054937"/>
    </source>
</evidence>
<evidence type="ECO:0000256" key="4">
    <source>
        <dbReference type="SAM" id="MobiDB-lite"/>
    </source>
</evidence>
<comment type="caution">
    <text evidence="5">The sequence shown here is derived from an EMBL/GenBank/DDBJ whole genome shotgun (WGS) entry which is preliminary data.</text>
</comment>
<feature type="region of interest" description="Disordered" evidence="4">
    <location>
        <begin position="326"/>
        <end position="354"/>
    </location>
</feature>
<evidence type="ECO:0000256" key="1">
    <source>
        <dbReference type="ARBA" id="ARBA00022574"/>
    </source>
</evidence>
<proteinExistence type="predicted"/>
<feature type="compositionally biased region" description="Acidic residues" evidence="4">
    <location>
        <begin position="418"/>
        <end position="429"/>
    </location>
</feature>